<keyword evidence="7" id="KW-1185">Reference proteome</keyword>
<evidence type="ECO:0000313" key="6">
    <source>
        <dbReference type="EMBL" id="BDZ38701.1"/>
    </source>
</evidence>
<protein>
    <recommendedName>
        <fullName evidence="8">Methionine gamma-lyase</fullName>
    </recommendedName>
</protein>
<comment type="cofactor">
    <cofactor evidence="1 5">
        <name>pyridoxal 5'-phosphate</name>
        <dbReference type="ChEBI" id="CHEBI:597326"/>
    </cofactor>
</comment>
<evidence type="ECO:0000256" key="4">
    <source>
        <dbReference type="ARBA" id="ARBA00022898"/>
    </source>
</evidence>
<dbReference type="PANTHER" id="PTHR43797">
    <property type="entry name" value="HOMOCYSTEINE/CYSTEINE SYNTHASE"/>
    <property type="match status" value="1"/>
</dbReference>
<dbReference type="InterPro" id="IPR015424">
    <property type="entry name" value="PyrdxlP-dep_Trfase"/>
</dbReference>
<dbReference type="Pfam" id="PF01053">
    <property type="entry name" value="Cys_Met_Meta_PP"/>
    <property type="match status" value="1"/>
</dbReference>
<comment type="similarity">
    <text evidence="2 5">Belongs to the trans-sulfuration enzymes family.</text>
</comment>
<proteinExistence type="inferred from homology"/>
<evidence type="ECO:0000256" key="1">
    <source>
        <dbReference type="ARBA" id="ARBA00001933"/>
    </source>
</evidence>
<dbReference type="SUPFAM" id="SSF53383">
    <property type="entry name" value="PLP-dependent transferases"/>
    <property type="match status" value="1"/>
</dbReference>
<keyword evidence="3" id="KW-0808">Transferase</keyword>
<dbReference type="Gene3D" id="3.90.1150.10">
    <property type="entry name" value="Aspartate Aminotransferase, domain 1"/>
    <property type="match status" value="1"/>
</dbReference>
<dbReference type="InterPro" id="IPR015422">
    <property type="entry name" value="PyrdxlP-dep_Trfase_small"/>
</dbReference>
<evidence type="ECO:0000256" key="2">
    <source>
        <dbReference type="ARBA" id="ARBA00009077"/>
    </source>
</evidence>
<dbReference type="InterPro" id="IPR000277">
    <property type="entry name" value="Cys/Met-Metab_PyrdxlP-dep_enz"/>
</dbReference>
<name>A0ABN6X4N6_9MICO</name>
<keyword evidence="4 5" id="KW-0663">Pyridoxal phosphate</keyword>
<dbReference type="EMBL" id="AP027728">
    <property type="protein sequence ID" value="BDZ38701.1"/>
    <property type="molecule type" value="Genomic_DNA"/>
</dbReference>
<dbReference type="PANTHER" id="PTHR43797:SF2">
    <property type="entry name" value="HOMOCYSTEINE_CYSTEINE SYNTHASE"/>
    <property type="match status" value="1"/>
</dbReference>
<evidence type="ECO:0000256" key="5">
    <source>
        <dbReference type="RuleBase" id="RU362118"/>
    </source>
</evidence>
<gene>
    <name evidence="6" type="ORF">GCM10025863_13150</name>
</gene>
<accession>A0ABN6X4N6</accession>
<sequence>MDVGRAFVDNLKLFSHLANIGDVRSLVIHPASTTHSQLSPEEQLSSGVTPGLVRLSVGLENVEDLKADLEQALTAARETAEALRA</sequence>
<evidence type="ECO:0000256" key="3">
    <source>
        <dbReference type="ARBA" id="ARBA00022679"/>
    </source>
</evidence>
<dbReference type="InterPro" id="IPR006235">
    <property type="entry name" value="OAc-hSer/O-AcSer_sulfhydrylase"/>
</dbReference>
<dbReference type="Proteomes" id="UP001321543">
    <property type="component" value="Chromosome"/>
</dbReference>
<evidence type="ECO:0008006" key="8">
    <source>
        <dbReference type="Google" id="ProtNLM"/>
    </source>
</evidence>
<evidence type="ECO:0000313" key="7">
    <source>
        <dbReference type="Proteomes" id="UP001321543"/>
    </source>
</evidence>
<organism evidence="6 7">
    <name type="scientific">Microbacterium suwonense</name>
    <dbReference type="NCBI Taxonomy" id="683047"/>
    <lineage>
        <taxon>Bacteria</taxon>
        <taxon>Bacillati</taxon>
        <taxon>Actinomycetota</taxon>
        <taxon>Actinomycetes</taxon>
        <taxon>Micrococcales</taxon>
        <taxon>Microbacteriaceae</taxon>
        <taxon>Microbacterium</taxon>
    </lineage>
</organism>
<reference evidence="7" key="1">
    <citation type="journal article" date="2019" name="Int. J. Syst. Evol. Microbiol.">
        <title>The Global Catalogue of Microorganisms (GCM) 10K type strain sequencing project: providing services to taxonomists for standard genome sequencing and annotation.</title>
        <authorList>
            <consortium name="The Broad Institute Genomics Platform"/>
            <consortium name="The Broad Institute Genome Sequencing Center for Infectious Disease"/>
            <person name="Wu L."/>
            <person name="Ma J."/>
        </authorList>
    </citation>
    <scope>NUCLEOTIDE SEQUENCE [LARGE SCALE GENOMIC DNA]</scope>
    <source>
        <strain evidence="7">NBRC 106310</strain>
    </source>
</reference>